<dbReference type="Pfam" id="PF02720">
    <property type="entry name" value="DUF222"/>
    <property type="match status" value="1"/>
</dbReference>
<dbReference type="Proteomes" id="UP000612899">
    <property type="component" value="Unassembled WGS sequence"/>
</dbReference>
<evidence type="ECO:0000313" key="3">
    <source>
        <dbReference type="Proteomes" id="UP000612899"/>
    </source>
</evidence>
<name>A0A8J3Q6J9_9ACTN</name>
<dbReference type="EMBL" id="BONY01000011">
    <property type="protein sequence ID" value="GIH04236.1"/>
    <property type="molecule type" value="Genomic_DNA"/>
</dbReference>
<evidence type="ECO:0000313" key="2">
    <source>
        <dbReference type="EMBL" id="GIH04236.1"/>
    </source>
</evidence>
<sequence>MSDNELSDELVHLWATEQAVAARRLGVIREIDGRDLARRDGATSVAVWLRDKLRIAVSSARQMLALAHALDSSCRATATALADGVVNQQQAQVIANAVTGLAEHGPAVQAKAEQALLDEKCVVLEPAALAVAADRVLEHVAPELAEEQQRKDLEAAEKRAARDRAFTMNPDGTGRVRLSGWLGHEAAAIVEAAIDPLCTPAGKHDDRTATQRRADALTEVCRLASATGELPENGGDRAQLILTMRHDDLLARIGHGMLDTGLTVSPDVVRRIACQASIIAAVLGTPGQVLDLGRQRRLFTGPIRRALP</sequence>
<evidence type="ECO:0000259" key="1">
    <source>
        <dbReference type="Pfam" id="PF02720"/>
    </source>
</evidence>
<keyword evidence="3" id="KW-1185">Reference proteome</keyword>
<proteinExistence type="predicted"/>
<feature type="domain" description="DUF222" evidence="1">
    <location>
        <begin position="9"/>
        <end position="307"/>
    </location>
</feature>
<dbReference type="AlphaFoldDB" id="A0A8J3Q6J9"/>
<organism evidence="2 3">
    <name type="scientific">Rhizocola hellebori</name>
    <dbReference type="NCBI Taxonomy" id="1392758"/>
    <lineage>
        <taxon>Bacteria</taxon>
        <taxon>Bacillati</taxon>
        <taxon>Actinomycetota</taxon>
        <taxon>Actinomycetes</taxon>
        <taxon>Micromonosporales</taxon>
        <taxon>Micromonosporaceae</taxon>
        <taxon>Rhizocola</taxon>
    </lineage>
</organism>
<gene>
    <name evidence="2" type="ORF">Rhe02_23030</name>
</gene>
<comment type="caution">
    <text evidence="2">The sequence shown here is derived from an EMBL/GenBank/DDBJ whole genome shotgun (WGS) entry which is preliminary data.</text>
</comment>
<accession>A0A8J3Q6J9</accession>
<dbReference type="InterPro" id="IPR003870">
    <property type="entry name" value="DUF222"/>
</dbReference>
<protein>
    <recommendedName>
        <fullName evidence="1">DUF222 domain-containing protein</fullName>
    </recommendedName>
</protein>
<reference evidence="2" key="1">
    <citation type="submission" date="2021-01" db="EMBL/GenBank/DDBJ databases">
        <title>Whole genome shotgun sequence of Rhizocola hellebori NBRC 109834.</title>
        <authorList>
            <person name="Komaki H."/>
            <person name="Tamura T."/>
        </authorList>
    </citation>
    <scope>NUCLEOTIDE SEQUENCE</scope>
    <source>
        <strain evidence="2">NBRC 109834</strain>
    </source>
</reference>